<evidence type="ECO:0000313" key="1">
    <source>
        <dbReference type="EMBL" id="TWJ07779.1"/>
    </source>
</evidence>
<name>A0A562UQ88_9ACTN</name>
<gene>
    <name evidence="1" type="ORF">LX16_4942</name>
</gene>
<evidence type="ECO:0000313" key="2">
    <source>
        <dbReference type="Proteomes" id="UP000321617"/>
    </source>
</evidence>
<dbReference type="RefSeq" id="WP_147143998.1">
    <property type="nucleotide sequence ID" value="NZ_BAABIJ010000006.1"/>
</dbReference>
<protein>
    <submittedName>
        <fullName evidence="1">Uncharacterized protein</fullName>
    </submittedName>
</protein>
<comment type="caution">
    <text evidence="1">The sequence shown here is derived from an EMBL/GenBank/DDBJ whole genome shotgun (WGS) entry which is preliminary data.</text>
</comment>
<proteinExistence type="predicted"/>
<keyword evidence="2" id="KW-1185">Reference proteome</keyword>
<dbReference type="AlphaFoldDB" id="A0A562UQ88"/>
<dbReference type="OrthoDB" id="3295447at2"/>
<accession>A0A562UQ88</accession>
<reference evidence="1 2" key="1">
    <citation type="journal article" date="2013" name="Stand. Genomic Sci.">
        <title>Genomic Encyclopedia of Type Strains, Phase I: The one thousand microbial genomes (KMG-I) project.</title>
        <authorList>
            <person name="Kyrpides N.C."/>
            <person name="Woyke T."/>
            <person name="Eisen J.A."/>
            <person name="Garrity G."/>
            <person name="Lilburn T.G."/>
            <person name="Beck B.J."/>
            <person name="Whitman W.B."/>
            <person name="Hugenholtz P."/>
            <person name="Klenk H.P."/>
        </authorList>
    </citation>
    <scope>NUCLEOTIDE SEQUENCE [LARGE SCALE GENOMIC DNA]</scope>
    <source>
        <strain evidence="1 2">DSM 45044</strain>
    </source>
</reference>
<dbReference type="EMBL" id="VLLL01000010">
    <property type="protein sequence ID" value="TWJ07779.1"/>
    <property type="molecule type" value="Genomic_DNA"/>
</dbReference>
<organism evidence="1 2">
    <name type="scientific">Stackebrandtia albiflava</name>
    <dbReference type="NCBI Taxonomy" id="406432"/>
    <lineage>
        <taxon>Bacteria</taxon>
        <taxon>Bacillati</taxon>
        <taxon>Actinomycetota</taxon>
        <taxon>Actinomycetes</taxon>
        <taxon>Glycomycetales</taxon>
        <taxon>Glycomycetaceae</taxon>
        <taxon>Stackebrandtia</taxon>
    </lineage>
</organism>
<sequence length="183" mass="20740">MGTMAELLANLHHKVYSPDGQLEAELRGDRVVNLAFRAGTYRHYTERTLETQLARLALRTWTAYQRGYDAALSEATGRVVERGRETWDAGRRRFRDAQAAMVSKGMSPGRLVYVETTGMTSWHFVIRDGALRTTEEPAFVAEVLGAYRAVSLDYRVKVGRLRTAHFGNGFRPTHAPTKEDRHE</sequence>
<dbReference type="Proteomes" id="UP000321617">
    <property type="component" value="Unassembled WGS sequence"/>
</dbReference>